<dbReference type="GO" id="GO:0016020">
    <property type="term" value="C:membrane"/>
    <property type="evidence" value="ECO:0007669"/>
    <property type="project" value="UniProtKB-SubCell"/>
</dbReference>
<evidence type="ECO:0000313" key="7">
    <source>
        <dbReference type="Proteomes" id="UP000231408"/>
    </source>
</evidence>
<comment type="subcellular location">
    <subcellularLocation>
        <location evidence="1">Membrane</location>
        <topology evidence="1">Multi-pass membrane protein</topology>
    </subcellularLocation>
</comment>
<dbReference type="InterPro" id="IPR032808">
    <property type="entry name" value="DoxX"/>
</dbReference>
<comment type="caution">
    <text evidence="6">The sequence shown here is derived from an EMBL/GenBank/DDBJ whole genome shotgun (WGS) entry which is preliminary data.</text>
</comment>
<accession>A0A2G9ZNF2</accession>
<name>A0A2G9ZNF2_9BACT</name>
<evidence type="ECO:0000256" key="3">
    <source>
        <dbReference type="ARBA" id="ARBA00022989"/>
    </source>
</evidence>
<feature type="transmembrane region" description="Helical" evidence="5">
    <location>
        <begin position="77"/>
        <end position="100"/>
    </location>
</feature>
<feature type="transmembrane region" description="Helical" evidence="5">
    <location>
        <begin position="12"/>
        <end position="31"/>
    </location>
</feature>
<reference evidence="6 7" key="1">
    <citation type="submission" date="2017-09" db="EMBL/GenBank/DDBJ databases">
        <title>Depth-based differentiation of microbial function through sediment-hosted aquifers and enrichment of novel symbionts in the deep terrestrial subsurface.</title>
        <authorList>
            <person name="Probst A.J."/>
            <person name="Ladd B."/>
            <person name="Jarett J.K."/>
            <person name="Geller-Mcgrath D.E."/>
            <person name="Sieber C.M."/>
            <person name="Emerson J.B."/>
            <person name="Anantharaman K."/>
            <person name="Thomas B.C."/>
            <person name="Malmstrom R."/>
            <person name="Stieglmeier M."/>
            <person name="Klingl A."/>
            <person name="Woyke T."/>
            <person name="Ryan C.M."/>
            <person name="Banfield J.F."/>
        </authorList>
    </citation>
    <scope>NUCLEOTIDE SEQUENCE [LARGE SCALE GENOMIC DNA]</scope>
    <source>
        <strain evidence="6">CG23_combo_of_CG06-09_8_20_14_all_41_10</strain>
    </source>
</reference>
<dbReference type="Proteomes" id="UP000231408">
    <property type="component" value="Unassembled WGS sequence"/>
</dbReference>
<gene>
    <name evidence="6" type="ORF">COX21_01455</name>
</gene>
<dbReference type="AlphaFoldDB" id="A0A2G9ZNF2"/>
<evidence type="ECO:0000256" key="2">
    <source>
        <dbReference type="ARBA" id="ARBA00022692"/>
    </source>
</evidence>
<organism evidence="6 7">
    <name type="scientific">Candidatus Falkowbacteria bacterium CG23_combo_of_CG06-09_8_20_14_all_41_10</name>
    <dbReference type="NCBI Taxonomy" id="1974571"/>
    <lineage>
        <taxon>Bacteria</taxon>
        <taxon>Candidatus Falkowiibacteriota</taxon>
    </lineage>
</organism>
<feature type="transmembrane region" description="Helical" evidence="5">
    <location>
        <begin position="43"/>
        <end position="65"/>
    </location>
</feature>
<evidence type="ECO:0008006" key="8">
    <source>
        <dbReference type="Google" id="ProtNLM"/>
    </source>
</evidence>
<keyword evidence="4 5" id="KW-0472">Membrane</keyword>
<dbReference type="EMBL" id="PCSE01000043">
    <property type="protein sequence ID" value="PIP34713.1"/>
    <property type="molecule type" value="Genomic_DNA"/>
</dbReference>
<evidence type="ECO:0000256" key="4">
    <source>
        <dbReference type="ARBA" id="ARBA00023136"/>
    </source>
</evidence>
<evidence type="ECO:0000256" key="1">
    <source>
        <dbReference type="ARBA" id="ARBA00004141"/>
    </source>
</evidence>
<dbReference type="Pfam" id="PF07681">
    <property type="entry name" value="DoxX"/>
    <property type="match status" value="1"/>
</dbReference>
<sequence length="144" mass="15849">MKLRIIKNPSILLRVLMGGVFCVAGLFRLFVPQMALDEMANLNLSALLVFPVTAFEIVLGLSLILNRYVKYTAGALILFLFFALTRGLAIGGLGLLSAAGELFVFNVNPTDIFMHLVFLIILLYLFLTAIPKNSPDMPSDTQQN</sequence>
<evidence type="ECO:0000256" key="5">
    <source>
        <dbReference type="SAM" id="Phobius"/>
    </source>
</evidence>
<protein>
    <recommendedName>
        <fullName evidence="8">DoxX family protein</fullName>
    </recommendedName>
</protein>
<evidence type="ECO:0000313" key="6">
    <source>
        <dbReference type="EMBL" id="PIP34713.1"/>
    </source>
</evidence>
<keyword evidence="3 5" id="KW-1133">Transmembrane helix</keyword>
<proteinExistence type="predicted"/>
<feature type="transmembrane region" description="Helical" evidence="5">
    <location>
        <begin position="112"/>
        <end position="130"/>
    </location>
</feature>
<keyword evidence="2 5" id="KW-0812">Transmembrane</keyword>